<evidence type="ECO:0000313" key="3">
    <source>
        <dbReference type="Proteomes" id="UP000824540"/>
    </source>
</evidence>
<evidence type="ECO:0000256" key="1">
    <source>
        <dbReference type="SAM" id="MobiDB-lite"/>
    </source>
</evidence>
<sequence length="84" mass="9125">QRPLYPVCVCVCLRALAPVDLPLSAPLCPLQETGANTILQDIARARENIQKSLAGMKTSLQHGKGRSRTPQNRRGQPVSARPLP</sequence>
<name>A0A8T2MUK0_9TELE</name>
<feature type="non-terminal residue" evidence="2">
    <location>
        <position position="1"/>
    </location>
</feature>
<proteinExistence type="predicted"/>
<dbReference type="OrthoDB" id="331763at2759"/>
<dbReference type="Proteomes" id="UP000824540">
    <property type="component" value="Unassembled WGS sequence"/>
</dbReference>
<gene>
    <name evidence="2" type="ORF">JZ751_005692</name>
</gene>
<feature type="region of interest" description="Disordered" evidence="1">
    <location>
        <begin position="53"/>
        <end position="84"/>
    </location>
</feature>
<accession>A0A8T2MUK0</accession>
<reference evidence="2" key="1">
    <citation type="thesis" date="2021" institute="BYU ScholarsArchive" country="Provo, UT, USA">
        <title>Applications of and Algorithms for Genome Assembly and Genomic Analyses with an Emphasis on Marine Teleosts.</title>
        <authorList>
            <person name="Pickett B.D."/>
        </authorList>
    </citation>
    <scope>NUCLEOTIDE SEQUENCE</scope>
    <source>
        <strain evidence="2">HI-2016</strain>
    </source>
</reference>
<dbReference type="AlphaFoldDB" id="A0A8T2MUK0"/>
<keyword evidence="3" id="KW-1185">Reference proteome</keyword>
<comment type="caution">
    <text evidence="2">The sequence shown here is derived from an EMBL/GenBank/DDBJ whole genome shotgun (WGS) entry which is preliminary data.</text>
</comment>
<organism evidence="2 3">
    <name type="scientific">Albula glossodonta</name>
    <name type="common">roundjaw bonefish</name>
    <dbReference type="NCBI Taxonomy" id="121402"/>
    <lineage>
        <taxon>Eukaryota</taxon>
        <taxon>Metazoa</taxon>
        <taxon>Chordata</taxon>
        <taxon>Craniata</taxon>
        <taxon>Vertebrata</taxon>
        <taxon>Euteleostomi</taxon>
        <taxon>Actinopterygii</taxon>
        <taxon>Neopterygii</taxon>
        <taxon>Teleostei</taxon>
        <taxon>Albuliformes</taxon>
        <taxon>Albulidae</taxon>
        <taxon>Albula</taxon>
    </lineage>
</organism>
<evidence type="ECO:0000313" key="2">
    <source>
        <dbReference type="EMBL" id="KAG9329328.1"/>
    </source>
</evidence>
<dbReference type="EMBL" id="JAFBMS010001284">
    <property type="protein sequence ID" value="KAG9329328.1"/>
    <property type="molecule type" value="Genomic_DNA"/>
</dbReference>
<protein>
    <submittedName>
        <fullName evidence="2">Uncharacterized protein</fullName>
    </submittedName>
</protein>